<evidence type="ECO:0000313" key="1">
    <source>
        <dbReference type="EMBL" id="SSC13715.1"/>
    </source>
</evidence>
<dbReference type="AlphaFoldDB" id="A0A7Z7LHM2"/>
<sequence>MGIAKVFAAMSHYKTHSVEHGAGMTLKEISDNSSRFDSDLVDAYFHCFKRDSKI</sequence>
<evidence type="ECO:0000313" key="2">
    <source>
        <dbReference type="Proteomes" id="UP000250796"/>
    </source>
</evidence>
<dbReference type="EMBL" id="LS974202">
    <property type="protein sequence ID" value="SSC13715.1"/>
    <property type="molecule type" value="Genomic_DNA"/>
</dbReference>
<proteinExistence type="predicted"/>
<organism evidence="1 2">
    <name type="scientific">Mesotoga infera</name>
    <dbReference type="NCBI Taxonomy" id="1236046"/>
    <lineage>
        <taxon>Bacteria</taxon>
        <taxon>Thermotogati</taxon>
        <taxon>Thermotogota</taxon>
        <taxon>Thermotogae</taxon>
        <taxon>Kosmotogales</taxon>
        <taxon>Kosmotogaceae</taxon>
        <taxon>Mesotoga</taxon>
    </lineage>
</organism>
<dbReference type="KEGG" id="minf:MESINF_2275"/>
<name>A0A7Z7LHM2_9BACT</name>
<reference evidence="1 2" key="1">
    <citation type="submission" date="2017-01" db="EMBL/GenBank/DDBJ databases">
        <authorList>
            <person name="Erauso G."/>
        </authorList>
    </citation>
    <scope>NUCLEOTIDE SEQUENCE [LARGE SCALE GENOMIC DNA]</scope>
    <source>
        <strain evidence="1">MESINF1</strain>
    </source>
</reference>
<protein>
    <submittedName>
        <fullName evidence="1">Uncharacterized protein</fullName>
    </submittedName>
</protein>
<accession>A0A7Z7LHM2</accession>
<keyword evidence="2" id="KW-1185">Reference proteome</keyword>
<dbReference type="RefSeq" id="WP_169699834.1">
    <property type="nucleotide sequence ID" value="NZ_LS974202.1"/>
</dbReference>
<dbReference type="Proteomes" id="UP000250796">
    <property type="component" value="Chromosome MESINF"/>
</dbReference>
<gene>
    <name evidence="1" type="ORF">MESINF_2275</name>
</gene>